<dbReference type="Proteomes" id="UP000219922">
    <property type="component" value="Unassembled WGS sequence"/>
</dbReference>
<reference evidence="2 3" key="1">
    <citation type="submission" date="2017-09" db="EMBL/GenBank/DDBJ databases">
        <title>Large-scale bioinformatics analysis of Bacillus genomes uncovers conserved roles of natural products in bacterial physiology.</title>
        <authorList>
            <consortium name="Agbiome Team Llc"/>
            <person name="Bleich R.M."/>
            <person name="Grubbs K.J."/>
            <person name="Santa Maria K.C."/>
            <person name="Allen S.E."/>
            <person name="Farag S."/>
            <person name="Shank E.A."/>
            <person name="Bowers A."/>
        </authorList>
    </citation>
    <scope>NUCLEOTIDE SEQUENCE [LARGE SCALE GENOMIC DNA]</scope>
    <source>
        <strain evidence="2 3">AFS092789</strain>
    </source>
</reference>
<keyword evidence="1" id="KW-1133">Transmembrane helix</keyword>
<dbReference type="EMBL" id="NVMX01000153">
    <property type="protein sequence ID" value="PDZ94612.1"/>
    <property type="molecule type" value="Genomic_DNA"/>
</dbReference>
<feature type="transmembrane region" description="Helical" evidence="1">
    <location>
        <begin position="12"/>
        <end position="40"/>
    </location>
</feature>
<organism evidence="2 3">
    <name type="scientific">Bacillus cereus</name>
    <dbReference type="NCBI Taxonomy" id="1396"/>
    <lineage>
        <taxon>Bacteria</taxon>
        <taxon>Bacillati</taxon>
        <taxon>Bacillota</taxon>
        <taxon>Bacilli</taxon>
        <taxon>Bacillales</taxon>
        <taxon>Bacillaceae</taxon>
        <taxon>Bacillus</taxon>
        <taxon>Bacillus cereus group</taxon>
    </lineage>
</organism>
<feature type="transmembrane region" description="Helical" evidence="1">
    <location>
        <begin position="133"/>
        <end position="159"/>
    </location>
</feature>
<feature type="transmembrane region" description="Helical" evidence="1">
    <location>
        <begin position="52"/>
        <end position="74"/>
    </location>
</feature>
<proteinExistence type="predicted"/>
<feature type="transmembrane region" description="Helical" evidence="1">
    <location>
        <begin position="86"/>
        <end position="113"/>
    </location>
</feature>
<keyword evidence="1" id="KW-0812">Transmembrane</keyword>
<dbReference type="AlphaFoldDB" id="A0A9X6ST23"/>
<dbReference type="PANTHER" id="PTHR39165:SF1">
    <property type="entry name" value="DUF456 DOMAIN-CONTAINING PROTEIN"/>
    <property type="match status" value="1"/>
</dbReference>
<dbReference type="InterPro" id="IPR007403">
    <property type="entry name" value="DUF456"/>
</dbReference>
<evidence type="ECO:0008006" key="4">
    <source>
        <dbReference type="Google" id="ProtNLM"/>
    </source>
</evidence>
<sequence length="160" mass="17712">MNIMIWSLITLLFILSFVGLIYPIIPSVLMLWGGVLLYHFAINPHELTMLTWLSLGVLTILLFIADYVANLYFVEKAGGSKWGTRAAAIGLIIGSFVLPPFGVILIPFVLVFLVEITQHKSSSESLKVAFATLMAFLSGTFAKGVIQFIMIVIFLMGIWI</sequence>
<dbReference type="RefSeq" id="WP_098006869.1">
    <property type="nucleotide sequence ID" value="NZ_NVMX01000153.1"/>
</dbReference>
<evidence type="ECO:0000313" key="2">
    <source>
        <dbReference type="EMBL" id="PDZ94612.1"/>
    </source>
</evidence>
<accession>A0A9X6ST23</accession>
<comment type="caution">
    <text evidence="2">The sequence shown here is derived from an EMBL/GenBank/DDBJ whole genome shotgun (WGS) entry which is preliminary data.</text>
</comment>
<dbReference type="Pfam" id="PF04306">
    <property type="entry name" value="DUF456"/>
    <property type="match status" value="1"/>
</dbReference>
<gene>
    <name evidence="2" type="ORF">CON36_32925</name>
</gene>
<dbReference type="PANTHER" id="PTHR39165">
    <property type="entry name" value="IG HYPOTHETICAL 17883"/>
    <property type="match status" value="1"/>
</dbReference>
<evidence type="ECO:0000256" key="1">
    <source>
        <dbReference type="SAM" id="Phobius"/>
    </source>
</evidence>
<protein>
    <recommendedName>
        <fullName evidence="4">DUF456 domain-containing protein</fullName>
    </recommendedName>
</protein>
<evidence type="ECO:0000313" key="3">
    <source>
        <dbReference type="Proteomes" id="UP000219922"/>
    </source>
</evidence>
<keyword evidence="1" id="KW-0472">Membrane</keyword>
<name>A0A9X6ST23_BACCE</name>